<dbReference type="InterPro" id="IPR013932">
    <property type="entry name" value="TATA-bd_TIP120"/>
</dbReference>
<dbReference type="InterPro" id="IPR021133">
    <property type="entry name" value="HEAT_type_2"/>
</dbReference>
<accession>A0A7S3JJY1</accession>
<gene>
    <name evidence="6" type="ORF">EHAR0213_LOCUS16246</name>
</gene>
<dbReference type="SUPFAM" id="SSF48371">
    <property type="entry name" value="ARM repeat"/>
    <property type="match status" value="1"/>
</dbReference>
<keyword evidence="3" id="KW-0833">Ubl conjugation pathway</keyword>
<dbReference type="AlphaFoldDB" id="A0A7S3JJY1"/>
<dbReference type="PANTHER" id="PTHR12696">
    <property type="entry name" value="TIP120"/>
    <property type="match status" value="1"/>
</dbReference>
<evidence type="ECO:0000256" key="2">
    <source>
        <dbReference type="ARBA" id="ARBA00022737"/>
    </source>
</evidence>
<evidence type="ECO:0000256" key="1">
    <source>
        <dbReference type="ARBA" id="ARBA00007657"/>
    </source>
</evidence>
<reference evidence="6" key="1">
    <citation type="submission" date="2021-01" db="EMBL/GenBank/DDBJ databases">
        <authorList>
            <person name="Corre E."/>
            <person name="Pelletier E."/>
            <person name="Niang G."/>
            <person name="Scheremetjew M."/>
            <person name="Finn R."/>
            <person name="Kale V."/>
            <person name="Holt S."/>
            <person name="Cochrane G."/>
            <person name="Meng A."/>
            <person name="Brown T."/>
            <person name="Cohen L."/>
        </authorList>
    </citation>
    <scope>NUCLEOTIDE SEQUENCE</scope>
    <source>
        <strain evidence="6">FSP1.4</strain>
    </source>
</reference>
<proteinExistence type="inferred from homology"/>
<evidence type="ECO:0000256" key="4">
    <source>
        <dbReference type="PROSITE-ProRule" id="PRU00103"/>
    </source>
</evidence>
<dbReference type="PROSITE" id="PS50077">
    <property type="entry name" value="HEAT_REPEAT"/>
    <property type="match status" value="1"/>
</dbReference>
<sequence>MIILSSLIIGEIGRLSDMSGNKSITKTIDGLFNHANTDVKIAASHCLGHICIGNLKHFLPIVIDFINNEPNHKYLLLMSIREIIDTKLNDVSDHIETLSAILFENAINSEEKIRNVVSECLGKLLAALGLDMISEFESRITSTNHLVRSTIAKSMKYAATRESDATALNVLIPEIIELASDAEPLIRQYTLESLISIAHHLPDLLRKDAEVLFKIISSETELKKDLIKEVDLGPFKHKIDEGRPIRKAGFVLLDTIFEKLPEKINVPITLDIILVGLSDPDDDCVSQTLHVLIKLIKWAPGAVVGQMANILEKLPAVLKEPAKGTTKTSIRIALKAIEKMSEIPDMETNTVFQKFIQDNAITRSE</sequence>
<protein>
    <recommendedName>
        <fullName evidence="5">TATA-binding protein interacting (TIP20) domain-containing protein</fullName>
    </recommendedName>
</protein>
<evidence type="ECO:0000256" key="3">
    <source>
        <dbReference type="ARBA" id="ARBA00022786"/>
    </source>
</evidence>
<feature type="domain" description="TATA-binding protein interacting (TIP20)" evidence="5">
    <location>
        <begin position="206"/>
        <end position="357"/>
    </location>
</feature>
<dbReference type="EMBL" id="HBII01038293">
    <property type="protein sequence ID" value="CAE0357327.1"/>
    <property type="molecule type" value="Transcribed_RNA"/>
</dbReference>
<keyword evidence="2" id="KW-0677">Repeat</keyword>
<evidence type="ECO:0000313" key="6">
    <source>
        <dbReference type="EMBL" id="CAE0357327.1"/>
    </source>
</evidence>
<name>A0A7S3JJY1_9SPIT</name>
<comment type="similarity">
    <text evidence="1">Belongs to the CAND family.</text>
</comment>
<feature type="repeat" description="HEAT" evidence="4">
    <location>
        <begin position="171"/>
        <end position="208"/>
    </location>
</feature>
<dbReference type="GO" id="GO:0010265">
    <property type="term" value="P:SCF complex assembly"/>
    <property type="evidence" value="ECO:0007669"/>
    <property type="project" value="InterPro"/>
</dbReference>
<organism evidence="6">
    <name type="scientific">Euplotes harpa</name>
    <dbReference type="NCBI Taxonomy" id="151035"/>
    <lineage>
        <taxon>Eukaryota</taxon>
        <taxon>Sar</taxon>
        <taxon>Alveolata</taxon>
        <taxon>Ciliophora</taxon>
        <taxon>Intramacronucleata</taxon>
        <taxon>Spirotrichea</taxon>
        <taxon>Hypotrichia</taxon>
        <taxon>Euplotida</taxon>
        <taxon>Euplotidae</taxon>
        <taxon>Euplotes</taxon>
    </lineage>
</organism>
<dbReference type="InterPro" id="IPR011989">
    <property type="entry name" value="ARM-like"/>
</dbReference>
<dbReference type="Pfam" id="PF08623">
    <property type="entry name" value="TIP120"/>
    <property type="match status" value="1"/>
</dbReference>
<dbReference type="InterPro" id="IPR039852">
    <property type="entry name" value="CAND1/CAND2"/>
</dbReference>
<dbReference type="Gene3D" id="1.25.10.10">
    <property type="entry name" value="Leucine-rich Repeat Variant"/>
    <property type="match status" value="1"/>
</dbReference>
<dbReference type="InterPro" id="IPR016024">
    <property type="entry name" value="ARM-type_fold"/>
</dbReference>
<evidence type="ECO:0000259" key="5">
    <source>
        <dbReference type="Pfam" id="PF08623"/>
    </source>
</evidence>